<accession>A0A1C7P400</accession>
<feature type="region of interest" description="Disordered" evidence="1">
    <location>
        <begin position="50"/>
        <end position="69"/>
    </location>
</feature>
<dbReference type="PATRIC" id="fig|1612624.7.peg.1264"/>
<dbReference type="EMBL" id="LGLV01000005">
    <property type="protein sequence ID" value="OBZ95951.1"/>
    <property type="molecule type" value="Genomic_DNA"/>
</dbReference>
<dbReference type="RefSeq" id="WP_068952752.1">
    <property type="nucleotide sequence ID" value="NZ_LGLV01000005.1"/>
</dbReference>
<sequence>MTDKNDAKAPAKVTVRRSQDETSAAALGIINAELVARNKKTAMLKALRLGQQPSVDEKPVKKAAPKKKK</sequence>
<gene>
    <name evidence="2" type="ORF">ADU59_06040</name>
</gene>
<evidence type="ECO:0000313" key="2">
    <source>
        <dbReference type="EMBL" id="OBZ95951.1"/>
    </source>
</evidence>
<evidence type="ECO:0000313" key="3">
    <source>
        <dbReference type="Proteomes" id="UP000093111"/>
    </source>
</evidence>
<organism evidence="2 3">
    <name type="scientific">Pararhizobium polonicum</name>
    <dbReference type="NCBI Taxonomy" id="1612624"/>
    <lineage>
        <taxon>Bacteria</taxon>
        <taxon>Pseudomonadati</taxon>
        <taxon>Pseudomonadota</taxon>
        <taxon>Alphaproteobacteria</taxon>
        <taxon>Hyphomicrobiales</taxon>
        <taxon>Rhizobiaceae</taxon>
        <taxon>Rhizobium/Agrobacterium group</taxon>
        <taxon>Pararhizobium</taxon>
    </lineage>
</organism>
<reference evidence="2 3" key="1">
    <citation type="journal article" date="2016" name="Syst. Appl. Microbiol.">
        <title>Pararhizobium polonicum sp. nov. isolated from tumors on stone fruit rootstocks.</title>
        <authorList>
            <person name="Pulawska J."/>
            <person name="Kuzmanovic N."/>
            <person name="Willems A."/>
            <person name="Pothier J.F."/>
        </authorList>
    </citation>
    <scope>NUCLEOTIDE SEQUENCE [LARGE SCALE GENOMIC DNA]</scope>
    <source>
        <strain evidence="2 3">F5.1</strain>
    </source>
</reference>
<dbReference type="Proteomes" id="UP000093111">
    <property type="component" value="Unassembled WGS sequence"/>
</dbReference>
<comment type="caution">
    <text evidence="2">The sequence shown here is derived from an EMBL/GenBank/DDBJ whole genome shotgun (WGS) entry which is preliminary data.</text>
</comment>
<protein>
    <submittedName>
        <fullName evidence="2">Uncharacterized protein</fullName>
    </submittedName>
</protein>
<evidence type="ECO:0000256" key="1">
    <source>
        <dbReference type="SAM" id="MobiDB-lite"/>
    </source>
</evidence>
<feature type="region of interest" description="Disordered" evidence="1">
    <location>
        <begin position="1"/>
        <end position="20"/>
    </location>
</feature>
<name>A0A1C7P400_9HYPH</name>
<proteinExistence type="predicted"/>
<dbReference type="OrthoDB" id="7917227at2"/>
<dbReference type="AlphaFoldDB" id="A0A1C7P400"/>
<keyword evidence="3" id="KW-1185">Reference proteome</keyword>